<evidence type="ECO:0008006" key="3">
    <source>
        <dbReference type="Google" id="ProtNLM"/>
    </source>
</evidence>
<dbReference type="AlphaFoldDB" id="A0A4Q9FLQ6"/>
<comment type="caution">
    <text evidence="1">The sequence shown here is derived from an EMBL/GenBank/DDBJ whole genome shotgun (WGS) entry which is preliminary data.</text>
</comment>
<dbReference type="EMBL" id="SIRT01000001">
    <property type="protein sequence ID" value="TBN06630.1"/>
    <property type="molecule type" value="Genomic_DNA"/>
</dbReference>
<proteinExistence type="predicted"/>
<sequence>MKCIKYNQTLRYLILFLFPLSLLSQNIKGIVYDNASTVKGIKVYNISKKLKTYTSNEGDFEISASINDTLFFESLFHHPKHIKLKEIHFEDIAVFELKKVVNELGEVLLVDQKAKEFNEVEYTDAIGFSIANDRKNNPHLYGSVSKYGVDFIYLARKIAKLFKRKNKSLPITYISYKHLDSLFKNDDLFDLKLLKQDLNIPEEYAHLFLDYCETKNLNKILITEQRKVVLLDSFVNFSKEFLKIIEDFETSKDTLGLKN</sequence>
<dbReference type="OrthoDB" id="1422163at2"/>
<accession>A0A4Q9FLQ6</accession>
<dbReference type="Proteomes" id="UP000291142">
    <property type="component" value="Unassembled WGS sequence"/>
</dbReference>
<keyword evidence="2" id="KW-1185">Reference proteome</keyword>
<name>A0A4Q9FLQ6_9FLAO</name>
<dbReference type="RefSeq" id="WP_130962617.1">
    <property type="nucleotide sequence ID" value="NZ_SIRT01000001.1"/>
</dbReference>
<reference evidence="1 2" key="1">
    <citation type="submission" date="2019-02" db="EMBL/GenBank/DDBJ databases">
        <title>Hyunsoonleella sp., isolated from marine sediment.</title>
        <authorList>
            <person name="Liu B.-T."/>
        </authorList>
    </citation>
    <scope>NUCLEOTIDE SEQUENCE [LARGE SCALE GENOMIC DNA]</scope>
    <source>
        <strain evidence="1 2">T58</strain>
    </source>
</reference>
<gene>
    <name evidence="1" type="ORF">EYD45_01735</name>
</gene>
<protein>
    <recommendedName>
        <fullName evidence="3">Carboxypeptidase-like regulatory domain-containing protein</fullName>
    </recommendedName>
</protein>
<evidence type="ECO:0000313" key="1">
    <source>
        <dbReference type="EMBL" id="TBN06630.1"/>
    </source>
</evidence>
<organism evidence="1 2">
    <name type="scientific">Hyunsoonleella flava</name>
    <dbReference type="NCBI Taxonomy" id="2527939"/>
    <lineage>
        <taxon>Bacteria</taxon>
        <taxon>Pseudomonadati</taxon>
        <taxon>Bacteroidota</taxon>
        <taxon>Flavobacteriia</taxon>
        <taxon>Flavobacteriales</taxon>
        <taxon>Flavobacteriaceae</taxon>
    </lineage>
</organism>
<evidence type="ECO:0000313" key="2">
    <source>
        <dbReference type="Proteomes" id="UP000291142"/>
    </source>
</evidence>